<dbReference type="EMBL" id="BGZJ01000001">
    <property type="protein sequence ID" value="GBO93281.1"/>
    <property type="molecule type" value="Genomic_DNA"/>
</dbReference>
<dbReference type="AlphaFoldDB" id="A0A388SCU6"/>
<accession>A0A401LKA9</accession>
<dbReference type="RefSeq" id="WP_022443111.1">
    <property type="nucleotide sequence ID" value="NZ_BGZJ01000001.1"/>
</dbReference>
<evidence type="ECO:0000313" key="1">
    <source>
        <dbReference type="EMBL" id="GBO93281.1"/>
    </source>
</evidence>
<accession>A0A388SCU6</accession>
<keyword evidence="2" id="KW-1185">Reference proteome</keyword>
<evidence type="ECO:0000313" key="2">
    <source>
        <dbReference type="Proteomes" id="UP000266091"/>
    </source>
</evidence>
<proteinExistence type="predicted"/>
<dbReference type="Proteomes" id="UP000266091">
    <property type="component" value="Unassembled WGS sequence"/>
</dbReference>
<organism evidence="1 2">
    <name type="scientific">Mesosutterella multiformis</name>
    <dbReference type="NCBI Taxonomy" id="2259133"/>
    <lineage>
        <taxon>Bacteria</taxon>
        <taxon>Pseudomonadati</taxon>
        <taxon>Pseudomonadota</taxon>
        <taxon>Betaproteobacteria</taxon>
        <taxon>Burkholderiales</taxon>
        <taxon>Sutterellaceae</taxon>
        <taxon>Mesosutterella</taxon>
    </lineage>
</organism>
<gene>
    <name evidence="1" type="ORF">MESMUL_06350</name>
</gene>
<dbReference type="OrthoDB" id="9156737at2"/>
<comment type="caution">
    <text evidence="1">The sequence shown here is derived from an EMBL/GenBank/DDBJ whole genome shotgun (WGS) entry which is preliminary data.</text>
</comment>
<sequence length="71" mass="8345">MRRDTVTQVIVDYGDFEENFATPYEAQQFITAYEDEYGLPRAAWLEDMSGHKKWDYKVFEDDSGNIVLVDD</sequence>
<protein>
    <submittedName>
        <fullName evidence="1">Uncharacterized protein</fullName>
    </submittedName>
</protein>
<name>A0A388SCU6_9BURK</name>
<reference evidence="1 2" key="1">
    <citation type="journal article" date="2018" name="Int. J. Syst. Evol. Microbiol.">
        <title>Mesosutterella multiformis gen. nov., sp. nov., a member of the family Sutterellaceae and Sutterella megalosphaeroides sp. nov., isolated from human faeces.</title>
        <authorList>
            <person name="Sakamoto M."/>
            <person name="Ikeyama N."/>
            <person name="Kunihiro T."/>
            <person name="Iino T."/>
            <person name="Yuki M."/>
            <person name="Ohkuma M."/>
        </authorList>
    </citation>
    <scope>NUCLEOTIDE SEQUENCE [LARGE SCALE GENOMIC DNA]</scope>
    <source>
        <strain evidence="1 2">4NBBH2</strain>
    </source>
</reference>